<evidence type="ECO:0000256" key="1">
    <source>
        <dbReference type="ARBA" id="ARBA00023267"/>
    </source>
</evidence>
<dbReference type="PANTHER" id="PTHR45266">
    <property type="entry name" value="OXALOACETATE DECARBOXYLASE ALPHA CHAIN"/>
    <property type="match status" value="1"/>
</dbReference>
<dbReference type="SUPFAM" id="SSF51230">
    <property type="entry name" value="Single hybrid motif"/>
    <property type="match status" value="1"/>
</dbReference>
<dbReference type="PROSITE" id="PS00188">
    <property type="entry name" value="BIOTIN"/>
    <property type="match status" value="1"/>
</dbReference>
<dbReference type="AlphaFoldDB" id="A0A9D1KWF5"/>
<dbReference type="PANTHER" id="PTHR45266:SF3">
    <property type="entry name" value="OXALOACETATE DECARBOXYLASE ALPHA CHAIN"/>
    <property type="match status" value="1"/>
</dbReference>
<dbReference type="InterPro" id="IPR001882">
    <property type="entry name" value="Biotin_BS"/>
</dbReference>
<reference evidence="3" key="1">
    <citation type="submission" date="2020-10" db="EMBL/GenBank/DDBJ databases">
        <authorList>
            <person name="Gilroy R."/>
        </authorList>
    </citation>
    <scope>NUCLEOTIDE SEQUENCE</scope>
    <source>
        <strain evidence="3">CHK187-14744</strain>
    </source>
</reference>
<dbReference type="Gene3D" id="2.40.50.100">
    <property type="match status" value="1"/>
</dbReference>
<gene>
    <name evidence="3" type="ORF">IAB63_03485</name>
</gene>
<dbReference type="InterPro" id="IPR011053">
    <property type="entry name" value="Single_hybrid_motif"/>
</dbReference>
<dbReference type="Pfam" id="PF00364">
    <property type="entry name" value="Biotin_lipoyl"/>
    <property type="match status" value="1"/>
</dbReference>
<protein>
    <submittedName>
        <fullName evidence="3">Biotin/lipoyl-binding protein</fullName>
    </submittedName>
</protein>
<dbReference type="FunFam" id="2.40.50.100:FF:000003">
    <property type="entry name" value="Acetyl-CoA carboxylase biotin carboxyl carrier protein"/>
    <property type="match status" value="1"/>
</dbReference>
<dbReference type="InterPro" id="IPR000089">
    <property type="entry name" value="Biotin_lipoyl"/>
</dbReference>
<dbReference type="EMBL" id="DVLT01000024">
    <property type="protein sequence ID" value="HIU02298.1"/>
    <property type="molecule type" value="Genomic_DNA"/>
</dbReference>
<evidence type="ECO:0000313" key="3">
    <source>
        <dbReference type="EMBL" id="HIU02298.1"/>
    </source>
</evidence>
<feature type="domain" description="Lipoyl-binding" evidence="2">
    <location>
        <begin position="53"/>
        <end position="122"/>
    </location>
</feature>
<dbReference type="InterPro" id="IPR050709">
    <property type="entry name" value="Biotin_Carboxyl_Carrier/Decarb"/>
</dbReference>
<name>A0A9D1KWF5_9FIRM</name>
<dbReference type="PROSITE" id="PS50968">
    <property type="entry name" value="BIOTINYL_LIPOYL"/>
    <property type="match status" value="1"/>
</dbReference>
<evidence type="ECO:0000259" key="2">
    <source>
        <dbReference type="PROSITE" id="PS50968"/>
    </source>
</evidence>
<accession>A0A9D1KWF5</accession>
<sequence>MKSYTITVNGQVYDVTVEEKKADGQAAAAPKAPTPKAPALKAAAARPAGNEGAIKVNSPMPGKILEVKAAVGQSVKRGEVLMILEAMKMENEIVAPEDGVIADIKVAAGSAVEAGDILASLN</sequence>
<reference evidence="3" key="2">
    <citation type="journal article" date="2021" name="PeerJ">
        <title>Extensive microbial diversity within the chicken gut microbiome revealed by metagenomics and culture.</title>
        <authorList>
            <person name="Gilroy R."/>
            <person name="Ravi A."/>
            <person name="Getino M."/>
            <person name="Pursley I."/>
            <person name="Horton D.L."/>
            <person name="Alikhan N.F."/>
            <person name="Baker D."/>
            <person name="Gharbi K."/>
            <person name="Hall N."/>
            <person name="Watson M."/>
            <person name="Adriaenssens E.M."/>
            <person name="Foster-Nyarko E."/>
            <person name="Jarju S."/>
            <person name="Secka A."/>
            <person name="Antonio M."/>
            <person name="Oren A."/>
            <person name="Chaudhuri R.R."/>
            <person name="La Ragione R."/>
            <person name="Hildebrand F."/>
            <person name="Pallen M.J."/>
        </authorList>
    </citation>
    <scope>NUCLEOTIDE SEQUENCE</scope>
    <source>
        <strain evidence="3">CHK187-14744</strain>
    </source>
</reference>
<evidence type="ECO:0000313" key="4">
    <source>
        <dbReference type="Proteomes" id="UP000824164"/>
    </source>
</evidence>
<comment type="caution">
    <text evidence="3">The sequence shown here is derived from an EMBL/GenBank/DDBJ whole genome shotgun (WGS) entry which is preliminary data.</text>
</comment>
<proteinExistence type="predicted"/>
<organism evidence="3 4">
    <name type="scientific">Candidatus Onthocola gallistercoris</name>
    <dbReference type="NCBI Taxonomy" id="2840876"/>
    <lineage>
        <taxon>Bacteria</taxon>
        <taxon>Bacillati</taxon>
        <taxon>Bacillota</taxon>
        <taxon>Bacilli</taxon>
        <taxon>Candidatus Onthocola</taxon>
    </lineage>
</organism>
<dbReference type="Proteomes" id="UP000824164">
    <property type="component" value="Unassembled WGS sequence"/>
</dbReference>
<dbReference type="CDD" id="cd06850">
    <property type="entry name" value="biotinyl_domain"/>
    <property type="match status" value="1"/>
</dbReference>
<keyword evidence="1" id="KW-0092">Biotin</keyword>